<proteinExistence type="predicted"/>
<dbReference type="RefSeq" id="WP_413781429.1">
    <property type="nucleotide sequence ID" value="NZ_JAUOZS010000001.1"/>
</dbReference>
<organism evidence="1 2">
    <name type="scientific">Anaeroselena agilis</name>
    <dbReference type="NCBI Taxonomy" id="3063788"/>
    <lineage>
        <taxon>Bacteria</taxon>
        <taxon>Bacillati</taxon>
        <taxon>Bacillota</taxon>
        <taxon>Negativicutes</taxon>
        <taxon>Acetonemataceae</taxon>
        <taxon>Anaeroselena</taxon>
    </lineage>
</organism>
<gene>
    <name evidence="1" type="ORF">Q4T40_17115</name>
</gene>
<accession>A0ABU3P1N7</accession>
<evidence type="ECO:0008006" key="3">
    <source>
        <dbReference type="Google" id="ProtNLM"/>
    </source>
</evidence>
<dbReference type="EMBL" id="JAUOZS010000001">
    <property type="protein sequence ID" value="MDT8902966.1"/>
    <property type="molecule type" value="Genomic_DNA"/>
</dbReference>
<evidence type="ECO:0000313" key="1">
    <source>
        <dbReference type="EMBL" id="MDT8902966.1"/>
    </source>
</evidence>
<protein>
    <recommendedName>
        <fullName evidence="3">YgiT-type zinc finger protein</fullName>
    </recommendedName>
</protein>
<keyword evidence="2" id="KW-1185">Reference proteome</keyword>
<evidence type="ECO:0000313" key="2">
    <source>
        <dbReference type="Proteomes" id="UP001254848"/>
    </source>
</evidence>
<dbReference type="Proteomes" id="UP001254848">
    <property type="component" value="Unassembled WGS sequence"/>
</dbReference>
<name>A0ABU3P1N7_9FIRM</name>
<sequence length="61" mass="6960">MQSNWCEHLEKTCRYTTLKYNFAGGEVLLRVQTWVCPECGVHGADTEIVEPRLPKKHGEAV</sequence>
<comment type="caution">
    <text evidence="1">The sequence shown here is derived from an EMBL/GenBank/DDBJ whole genome shotgun (WGS) entry which is preliminary data.</text>
</comment>
<reference evidence="1 2" key="1">
    <citation type="submission" date="2023-07" db="EMBL/GenBank/DDBJ databases">
        <title>The novel representative of Negativicutes class, Anaeroselena agilis gen. nov. sp. nov.</title>
        <authorList>
            <person name="Prokofeva M.I."/>
            <person name="Elcheninov A.G."/>
            <person name="Klyukina A."/>
            <person name="Kublanov I.V."/>
            <person name="Frolov E.N."/>
            <person name="Podosokorskaya O.A."/>
        </authorList>
    </citation>
    <scope>NUCLEOTIDE SEQUENCE [LARGE SCALE GENOMIC DNA]</scope>
    <source>
        <strain evidence="1 2">4137-cl</strain>
    </source>
</reference>